<dbReference type="EMBL" id="BDCX01000006">
    <property type="protein sequence ID" value="GAT67188.1"/>
    <property type="molecule type" value="Genomic_DNA"/>
</dbReference>
<name>A0A171CTD3_9ACTN</name>
<dbReference type="RefSeq" id="WP_068897280.1">
    <property type="nucleotide sequence ID" value="NZ_BDCX01000006.1"/>
</dbReference>
<keyword evidence="2" id="KW-1185">Reference proteome</keyword>
<accession>A0A171CTD3</accession>
<organism evidence="1 2">
    <name type="scientific">Planomonospora sphaerica</name>
    <dbReference type="NCBI Taxonomy" id="161355"/>
    <lineage>
        <taxon>Bacteria</taxon>
        <taxon>Bacillati</taxon>
        <taxon>Actinomycetota</taxon>
        <taxon>Actinomycetes</taxon>
        <taxon>Streptosporangiales</taxon>
        <taxon>Streptosporangiaceae</taxon>
        <taxon>Planomonospora</taxon>
    </lineage>
</organism>
<gene>
    <name evidence="1" type="ORF">PS9374_02841</name>
</gene>
<evidence type="ECO:0000313" key="2">
    <source>
        <dbReference type="Proteomes" id="UP000077701"/>
    </source>
</evidence>
<proteinExistence type="predicted"/>
<dbReference type="AlphaFoldDB" id="A0A171CTD3"/>
<protein>
    <submittedName>
        <fullName evidence="1">Uncharacterized protein</fullName>
    </submittedName>
</protein>
<reference evidence="1 2" key="1">
    <citation type="journal article" date="2016" name="Genome Announc.">
        <title>Draft Genome Sequence of Planomonospora sphaerica JCM9374, a Rare Actinomycete.</title>
        <authorList>
            <person name="Dohra H."/>
            <person name="Suzuki T."/>
            <person name="Inoue Y."/>
            <person name="Kodani S."/>
        </authorList>
    </citation>
    <scope>NUCLEOTIDE SEQUENCE [LARGE SCALE GENOMIC DNA]</scope>
    <source>
        <strain evidence="1 2">JCM 9374</strain>
    </source>
</reference>
<comment type="caution">
    <text evidence="1">The sequence shown here is derived from an EMBL/GenBank/DDBJ whole genome shotgun (WGS) entry which is preliminary data.</text>
</comment>
<dbReference type="Proteomes" id="UP000077701">
    <property type="component" value="Unassembled WGS sequence"/>
</dbReference>
<dbReference type="OrthoDB" id="2895671at2"/>
<reference evidence="2" key="2">
    <citation type="submission" date="2016-04" db="EMBL/GenBank/DDBJ databases">
        <title>Planomonospora sphaerica JCM9374 whole genome shotgun sequence.</title>
        <authorList>
            <person name="Suzuki T."/>
            <person name="Dohra H."/>
            <person name="Kodani S."/>
        </authorList>
    </citation>
    <scope>NUCLEOTIDE SEQUENCE [LARGE SCALE GENOMIC DNA]</scope>
    <source>
        <strain evidence="2">JCM 9374</strain>
    </source>
</reference>
<evidence type="ECO:0000313" key="1">
    <source>
        <dbReference type="EMBL" id="GAT67188.1"/>
    </source>
</evidence>
<sequence>MTEPAAGAARQIGEVVVGPEGVLTQAAGVVTGSMHLATQLAAGRLRVFVQRSGDERWHEVVGSPLPVPPPAEESERALLHLHLAVHEAVIRHARITGLPAGLAPETLDPTGLD</sequence>